<dbReference type="Gene3D" id="3.40.50.720">
    <property type="entry name" value="NAD(P)-binding Rossmann-like Domain"/>
    <property type="match status" value="1"/>
</dbReference>
<organism evidence="3 4">
    <name type="scientific">Hyaloscypha variabilis (strain UAMH 11265 / GT02V1 / F)</name>
    <name type="common">Meliniomyces variabilis</name>
    <dbReference type="NCBI Taxonomy" id="1149755"/>
    <lineage>
        <taxon>Eukaryota</taxon>
        <taxon>Fungi</taxon>
        <taxon>Dikarya</taxon>
        <taxon>Ascomycota</taxon>
        <taxon>Pezizomycotina</taxon>
        <taxon>Leotiomycetes</taxon>
        <taxon>Helotiales</taxon>
        <taxon>Hyaloscyphaceae</taxon>
        <taxon>Hyaloscypha</taxon>
        <taxon>Hyaloscypha variabilis</taxon>
    </lineage>
</organism>
<name>A0A2J6QSP2_HYAVF</name>
<keyword evidence="1" id="KW-0732">Signal</keyword>
<protein>
    <submittedName>
        <fullName evidence="3">KR-domain-containing protein</fullName>
    </submittedName>
</protein>
<reference evidence="3 4" key="1">
    <citation type="submission" date="2016-04" db="EMBL/GenBank/DDBJ databases">
        <title>A degradative enzymes factory behind the ericoid mycorrhizal symbiosis.</title>
        <authorList>
            <consortium name="DOE Joint Genome Institute"/>
            <person name="Martino E."/>
            <person name="Morin E."/>
            <person name="Grelet G."/>
            <person name="Kuo A."/>
            <person name="Kohler A."/>
            <person name="Daghino S."/>
            <person name="Barry K."/>
            <person name="Choi C."/>
            <person name="Cichocki N."/>
            <person name="Clum A."/>
            <person name="Copeland A."/>
            <person name="Hainaut M."/>
            <person name="Haridas S."/>
            <person name="Labutti K."/>
            <person name="Lindquist E."/>
            <person name="Lipzen A."/>
            <person name="Khouja H.-R."/>
            <person name="Murat C."/>
            <person name="Ohm R."/>
            <person name="Olson A."/>
            <person name="Spatafora J."/>
            <person name="Veneault-Fourrey C."/>
            <person name="Henrissat B."/>
            <person name="Grigoriev I."/>
            <person name="Martin F."/>
            <person name="Perotto S."/>
        </authorList>
    </citation>
    <scope>NUCLEOTIDE SEQUENCE [LARGE SCALE GENOMIC DNA]</scope>
    <source>
        <strain evidence="3 4">F</strain>
    </source>
</reference>
<feature type="signal peptide" evidence="1">
    <location>
        <begin position="1"/>
        <end position="22"/>
    </location>
</feature>
<dbReference type="Pfam" id="PF08659">
    <property type="entry name" value="KR"/>
    <property type="match status" value="1"/>
</dbReference>
<proteinExistence type="predicted"/>
<sequence length="209" mass="22937">MKFSSSAKTVAAAVVFLQIANATTMVESEVFGWQYELDSTVPVITTQEEIFTTADAYNQTVGIELVGGTMMMIDLLQNKQIATFGGGLDEWARSNYPGEEVLNDSAFIEDMKNQLAGHLDDVRAGIPLEQSLAARSTDSDDTIFDNMLHSDWVAASTCKFQGSWNMHELLPLDMDFLIMLSSVSGIIGNPRQVNYAAGNTFQNGLAQYR</sequence>
<dbReference type="PANTHER" id="PTHR43775:SF29">
    <property type="entry name" value="ASPERFURANONE POLYKETIDE SYNTHASE AFOG-RELATED"/>
    <property type="match status" value="1"/>
</dbReference>
<feature type="domain" description="Ketoreductase (KR)" evidence="2">
    <location>
        <begin position="139"/>
        <end position="209"/>
    </location>
</feature>
<evidence type="ECO:0000256" key="1">
    <source>
        <dbReference type="SAM" id="SignalP"/>
    </source>
</evidence>
<evidence type="ECO:0000259" key="2">
    <source>
        <dbReference type="Pfam" id="PF08659"/>
    </source>
</evidence>
<dbReference type="AlphaFoldDB" id="A0A2J6QSP2"/>
<feature type="chain" id="PRO_5014451074" evidence="1">
    <location>
        <begin position="23"/>
        <end position="209"/>
    </location>
</feature>
<gene>
    <name evidence="3" type="ORF">L207DRAFT_642583</name>
</gene>
<dbReference type="GO" id="GO:0006633">
    <property type="term" value="P:fatty acid biosynthetic process"/>
    <property type="evidence" value="ECO:0007669"/>
    <property type="project" value="TreeGrafter"/>
</dbReference>
<dbReference type="STRING" id="1149755.A0A2J6QSP2"/>
<dbReference type="PANTHER" id="PTHR43775">
    <property type="entry name" value="FATTY ACID SYNTHASE"/>
    <property type="match status" value="1"/>
</dbReference>
<dbReference type="GO" id="GO:0044550">
    <property type="term" value="P:secondary metabolite biosynthetic process"/>
    <property type="evidence" value="ECO:0007669"/>
    <property type="project" value="TreeGrafter"/>
</dbReference>
<accession>A0A2J6QSP2</accession>
<evidence type="ECO:0000313" key="4">
    <source>
        <dbReference type="Proteomes" id="UP000235786"/>
    </source>
</evidence>
<keyword evidence="4" id="KW-1185">Reference proteome</keyword>
<dbReference type="InterPro" id="IPR050091">
    <property type="entry name" value="PKS_NRPS_Biosynth_Enz"/>
</dbReference>
<dbReference type="GO" id="GO:0004312">
    <property type="term" value="F:fatty acid synthase activity"/>
    <property type="evidence" value="ECO:0007669"/>
    <property type="project" value="TreeGrafter"/>
</dbReference>
<evidence type="ECO:0000313" key="3">
    <source>
        <dbReference type="EMBL" id="PMD29285.1"/>
    </source>
</evidence>
<dbReference type="SUPFAM" id="SSF51735">
    <property type="entry name" value="NAD(P)-binding Rossmann-fold domains"/>
    <property type="match status" value="1"/>
</dbReference>
<dbReference type="Proteomes" id="UP000235786">
    <property type="component" value="Unassembled WGS sequence"/>
</dbReference>
<dbReference type="InterPro" id="IPR013968">
    <property type="entry name" value="PKS_KR"/>
</dbReference>
<dbReference type="EMBL" id="KZ613976">
    <property type="protein sequence ID" value="PMD29285.1"/>
    <property type="molecule type" value="Genomic_DNA"/>
</dbReference>
<dbReference type="OrthoDB" id="329835at2759"/>
<dbReference type="InterPro" id="IPR036291">
    <property type="entry name" value="NAD(P)-bd_dom_sf"/>
</dbReference>